<dbReference type="InterPro" id="IPR043724">
    <property type="entry name" value="DUF5666"/>
</dbReference>
<evidence type="ECO:0000313" key="4">
    <source>
        <dbReference type="Proteomes" id="UP000027284"/>
    </source>
</evidence>
<name>A0A062Y1Z8_9BACT</name>
<protein>
    <recommendedName>
        <fullName evidence="2">DUF5666 domain-containing protein</fullName>
    </recommendedName>
</protein>
<evidence type="ECO:0000256" key="1">
    <source>
        <dbReference type="SAM" id="MobiDB-lite"/>
    </source>
</evidence>
<dbReference type="Proteomes" id="UP000027284">
    <property type="component" value="Unassembled WGS sequence"/>
</dbReference>
<proteinExistence type="predicted"/>
<accession>A0A062Y1Z8</accession>
<evidence type="ECO:0000259" key="2">
    <source>
        <dbReference type="Pfam" id="PF18914"/>
    </source>
</evidence>
<dbReference type="Pfam" id="PF18914">
    <property type="entry name" value="DUF5666"/>
    <property type="match status" value="1"/>
</dbReference>
<comment type="caution">
    <text evidence="3">The sequence shown here is derived from an EMBL/GenBank/DDBJ whole genome shotgun (WGS) entry which is preliminary data.</text>
</comment>
<reference evidence="3 4" key="1">
    <citation type="submission" date="2014-04" db="EMBL/GenBank/DDBJ databases">
        <title>The Genome Sequence of Thermoanaerobaculum aquaticum MP-01, The First Cultivated Group 23 Acidobacterium.</title>
        <authorList>
            <person name="Stamps B.W."/>
            <person name="Losey N.A."/>
            <person name="Lawson P.A."/>
            <person name="Stevenson B.S."/>
        </authorList>
    </citation>
    <scope>NUCLEOTIDE SEQUENCE [LARGE SCALE GENOMIC DNA]</scope>
    <source>
        <strain evidence="3 4">MP-01</strain>
    </source>
</reference>
<dbReference type="AlphaFoldDB" id="A0A062Y1Z8"/>
<evidence type="ECO:0000313" key="3">
    <source>
        <dbReference type="EMBL" id="KDA54805.1"/>
    </source>
</evidence>
<feature type="domain" description="DUF5666" evidence="2">
    <location>
        <begin position="26"/>
        <end position="86"/>
    </location>
</feature>
<organism evidence="3 4">
    <name type="scientific">Thermoanaerobaculum aquaticum</name>
    <dbReference type="NCBI Taxonomy" id="1312852"/>
    <lineage>
        <taxon>Bacteria</taxon>
        <taxon>Pseudomonadati</taxon>
        <taxon>Acidobacteriota</taxon>
        <taxon>Thermoanaerobaculia</taxon>
        <taxon>Thermoanaerobaculales</taxon>
        <taxon>Thermoanaerobaculaceae</taxon>
        <taxon>Thermoanaerobaculum</taxon>
    </lineage>
</organism>
<feature type="region of interest" description="Disordered" evidence="1">
    <location>
        <begin position="335"/>
        <end position="356"/>
    </location>
</feature>
<sequence>MVLFLLSLAIGALAHNHPQREGKLVGKVEALPPDGLVGDWTVAGVVVHVTAETEIDQEHGQVQVGGVVKIEGTFRTDGSLDAKEVEVLANPGPVTPPADSKVFGVVKLQPTAAAPVEAEGVALIRVFKLGDTVVREDFKVGVEHLLPEHMYDVFVDGVHAGAISTDGEGEGHLFLSTASLPGAEPLPPELSPLLDRQQVEVRDGSTVILTGNFADARWDGGGHPQREYLAVAPLASSEGVVMGLGVAEIKESKQTLKLAAFFLPATAPVTVVVDEQELGTVQTQANGYIHVIFSTQPEDDQLPLPEASLPVSSWQKLELRDASGEVLLSGEFMPTARPGTATAPGQVRRYLGRPHR</sequence>
<dbReference type="EMBL" id="JMFG01000004">
    <property type="protein sequence ID" value="KDA54805.1"/>
    <property type="molecule type" value="Genomic_DNA"/>
</dbReference>
<dbReference type="STRING" id="1312852.EG19_09150"/>
<keyword evidence="4" id="KW-1185">Reference proteome</keyword>
<gene>
    <name evidence="3" type="ORF">EG19_09150</name>
</gene>